<name>A0AAE0JU04_9PEZI</name>
<reference evidence="2" key="1">
    <citation type="journal article" date="2023" name="Mol. Phylogenet. Evol.">
        <title>Genome-scale phylogeny and comparative genomics of the fungal order Sordariales.</title>
        <authorList>
            <person name="Hensen N."/>
            <person name="Bonometti L."/>
            <person name="Westerberg I."/>
            <person name="Brannstrom I.O."/>
            <person name="Guillou S."/>
            <person name="Cros-Aarteil S."/>
            <person name="Calhoun S."/>
            <person name="Haridas S."/>
            <person name="Kuo A."/>
            <person name="Mondo S."/>
            <person name="Pangilinan J."/>
            <person name="Riley R."/>
            <person name="LaButti K."/>
            <person name="Andreopoulos B."/>
            <person name="Lipzen A."/>
            <person name="Chen C."/>
            <person name="Yan M."/>
            <person name="Daum C."/>
            <person name="Ng V."/>
            <person name="Clum A."/>
            <person name="Steindorff A."/>
            <person name="Ohm R.A."/>
            <person name="Martin F."/>
            <person name="Silar P."/>
            <person name="Natvig D.O."/>
            <person name="Lalanne C."/>
            <person name="Gautier V."/>
            <person name="Ament-Velasquez S.L."/>
            <person name="Kruys A."/>
            <person name="Hutchinson M.I."/>
            <person name="Powell A.J."/>
            <person name="Barry K."/>
            <person name="Miller A.N."/>
            <person name="Grigoriev I.V."/>
            <person name="Debuchy R."/>
            <person name="Gladieux P."/>
            <person name="Hiltunen Thoren M."/>
            <person name="Johannesson H."/>
        </authorList>
    </citation>
    <scope>NUCLEOTIDE SEQUENCE</scope>
    <source>
        <strain evidence="2">CBS 958.72</strain>
    </source>
</reference>
<dbReference type="EMBL" id="JAULSN010000010">
    <property type="protein sequence ID" value="KAK3361799.1"/>
    <property type="molecule type" value="Genomic_DNA"/>
</dbReference>
<feature type="compositionally biased region" description="Basic residues" evidence="1">
    <location>
        <begin position="90"/>
        <end position="99"/>
    </location>
</feature>
<evidence type="ECO:0000313" key="2">
    <source>
        <dbReference type="EMBL" id="KAK3361799.1"/>
    </source>
</evidence>
<dbReference type="AlphaFoldDB" id="A0AAE0JU04"/>
<evidence type="ECO:0000313" key="3">
    <source>
        <dbReference type="Proteomes" id="UP001287356"/>
    </source>
</evidence>
<feature type="region of interest" description="Disordered" evidence="1">
    <location>
        <begin position="11"/>
        <end position="129"/>
    </location>
</feature>
<feature type="compositionally biased region" description="Polar residues" evidence="1">
    <location>
        <begin position="106"/>
        <end position="116"/>
    </location>
</feature>
<accession>A0AAE0JU04</accession>
<sequence length="384" mass="42823">MGQILSLLACGGHDKHYGGTREDRTRRRIDRINRDRQEQRAMRRQRREAGEELPEARRARNRQERADKRKARQSAAAAEGHSSKRSGEHRSRRYSHHVSWHPGDQTGEQSSSTGDESQMLLHQNPPPRDLTNAAAANPLVGLRFLLEHGASAEGPGFEARLDRKVKHLTVRPWDSVPKPVSCLELLVEKPPSSHLPVDRARCPWQQVFAGLVLPAVTTDEASSTLSQYLVRLGKHSAVDLGNPDSHAVCVIDGLLKNRGADLNAVFPHDRYVRVNSSQTPAPALHHLCGDLNNWEWLQTVEAHITAKECRRGELRKHLLPFLLARGADPDVVVEGKRAVDVLLGGAKRYDQGAQERLSKYAVLLRASESGGETKTLVVCQSRRD</sequence>
<gene>
    <name evidence="2" type="ORF">B0T24DRAFT_690233</name>
</gene>
<organism evidence="2 3">
    <name type="scientific">Lasiosphaeria ovina</name>
    <dbReference type="NCBI Taxonomy" id="92902"/>
    <lineage>
        <taxon>Eukaryota</taxon>
        <taxon>Fungi</taxon>
        <taxon>Dikarya</taxon>
        <taxon>Ascomycota</taxon>
        <taxon>Pezizomycotina</taxon>
        <taxon>Sordariomycetes</taxon>
        <taxon>Sordariomycetidae</taxon>
        <taxon>Sordariales</taxon>
        <taxon>Lasiosphaeriaceae</taxon>
        <taxon>Lasiosphaeria</taxon>
    </lineage>
</organism>
<evidence type="ECO:0000256" key="1">
    <source>
        <dbReference type="SAM" id="MobiDB-lite"/>
    </source>
</evidence>
<dbReference type="Proteomes" id="UP001287356">
    <property type="component" value="Unassembled WGS sequence"/>
</dbReference>
<reference evidence="2" key="2">
    <citation type="submission" date="2023-06" db="EMBL/GenBank/DDBJ databases">
        <authorList>
            <consortium name="Lawrence Berkeley National Laboratory"/>
            <person name="Haridas S."/>
            <person name="Hensen N."/>
            <person name="Bonometti L."/>
            <person name="Westerberg I."/>
            <person name="Brannstrom I.O."/>
            <person name="Guillou S."/>
            <person name="Cros-Aarteil S."/>
            <person name="Calhoun S."/>
            <person name="Kuo A."/>
            <person name="Mondo S."/>
            <person name="Pangilinan J."/>
            <person name="Riley R."/>
            <person name="Labutti K."/>
            <person name="Andreopoulos B."/>
            <person name="Lipzen A."/>
            <person name="Chen C."/>
            <person name="Yanf M."/>
            <person name="Daum C."/>
            <person name="Ng V."/>
            <person name="Clum A."/>
            <person name="Steindorff A."/>
            <person name="Ohm R."/>
            <person name="Martin F."/>
            <person name="Silar P."/>
            <person name="Natvig D."/>
            <person name="Lalanne C."/>
            <person name="Gautier V."/>
            <person name="Ament-Velasquez S.L."/>
            <person name="Kruys A."/>
            <person name="Hutchinson M.I."/>
            <person name="Powell A.J."/>
            <person name="Barry K."/>
            <person name="Miller A.N."/>
            <person name="Grigoriev I.V."/>
            <person name="Debuchy R."/>
            <person name="Gladieux P."/>
            <person name="Thoren M.H."/>
            <person name="Johannesson H."/>
        </authorList>
    </citation>
    <scope>NUCLEOTIDE SEQUENCE</scope>
    <source>
        <strain evidence="2">CBS 958.72</strain>
    </source>
</reference>
<comment type="caution">
    <text evidence="2">The sequence shown here is derived from an EMBL/GenBank/DDBJ whole genome shotgun (WGS) entry which is preliminary data.</text>
</comment>
<keyword evidence="3" id="KW-1185">Reference proteome</keyword>
<feature type="compositionally biased region" description="Basic and acidic residues" evidence="1">
    <location>
        <begin position="12"/>
        <end position="67"/>
    </location>
</feature>
<protein>
    <submittedName>
        <fullName evidence="2">Uncharacterized protein</fullName>
    </submittedName>
</protein>
<proteinExistence type="predicted"/>